<dbReference type="EMBL" id="BGPR01048177">
    <property type="protein sequence ID" value="GBO25199.1"/>
    <property type="molecule type" value="Genomic_DNA"/>
</dbReference>
<feature type="region of interest" description="Disordered" evidence="1">
    <location>
        <begin position="18"/>
        <end position="42"/>
    </location>
</feature>
<accession>A0A4Y2VIS2</accession>
<evidence type="ECO:0000256" key="1">
    <source>
        <dbReference type="SAM" id="MobiDB-lite"/>
    </source>
</evidence>
<dbReference type="AlphaFoldDB" id="A0A4Y2VIS2"/>
<comment type="caution">
    <text evidence="2">The sequence shown here is derived from an EMBL/GenBank/DDBJ whole genome shotgun (WGS) entry which is preliminary data.</text>
</comment>
<keyword evidence="3" id="KW-1185">Reference proteome</keyword>
<sequence length="42" mass="4666">LTKKHFVDDRHLYSINSGKIHSAERSNNQDSDVQGPVANSSL</sequence>
<evidence type="ECO:0000313" key="3">
    <source>
        <dbReference type="Proteomes" id="UP000499080"/>
    </source>
</evidence>
<organism evidence="2 3">
    <name type="scientific">Araneus ventricosus</name>
    <name type="common">Orbweaver spider</name>
    <name type="synonym">Epeira ventricosa</name>
    <dbReference type="NCBI Taxonomy" id="182803"/>
    <lineage>
        <taxon>Eukaryota</taxon>
        <taxon>Metazoa</taxon>
        <taxon>Ecdysozoa</taxon>
        <taxon>Arthropoda</taxon>
        <taxon>Chelicerata</taxon>
        <taxon>Arachnida</taxon>
        <taxon>Araneae</taxon>
        <taxon>Araneomorphae</taxon>
        <taxon>Entelegynae</taxon>
        <taxon>Araneoidea</taxon>
        <taxon>Araneidae</taxon>
        <taxon>Araneus</taxon>
    </lineage>
</organism>
<evidence type="ECO:0000313" key="2">
    <source>
        <dbReference type="EMBL" id="GBO25199.1"/>
    </source>
</evidence>
<reference evidence="2 3" key="1">
    <citation type="journal article" date="2019" name="Sci. Rep.">
        <title>Orb-weaving spider Araneus ventricosus genome elucidates the spidroin gene catalogue.</title>
        <authorList>
            <person name="Kono N."/>
            <person name="Nakamura H."/>
            <person name="Ohtoshi R."/>
            <person name="Moran D.A.P."/>
            <person name="Shinohara A."/>
            <person name="Yoshida Y."/>
            <person name="Fujiwara M."/>
            <person name="Mori M."/>
            <person name="Tomita M."/>
            <person name="Arakawa K."/>
        </authorList>
    </citation>
    <scope>NUCLEOTIDE SEQUENCE [LARGE SCALE GENOMIC DNA]</scope>
</reference>
<protein>
    <submittedName>
        <fullName evidence="2">Uncharacterized protein</fullName>
    </submittedName>
</protein>
<dbReference type="Proteomes" id="UP000499080">
    <property type="component" value="Unassembled WGS sequence"/>
</dbReference>
<name>A0A4Y2VIS2_ARAVE</name>
<gene>
    <name evidence="2" type="ORF">AVEN_85297_1</name>
</gene>
<feature type="non-terminal residue" evidence="2">
    <location>
        <position position="1"/>
    </location>
</feature>
<proteinExistence type="predicted"/>